<proteinExistence type="predicted"/>
<accession>A0ABS6G2Q7</accession>
<evidence type="ECO:0000313" key="2">
    <source>
        <dbReference type="Proteomes" id="UP000779508"/>
    </source>
</evidence>
<dbReference type="EMBL" id="JAHLQK010000003">
    <property type="protein sequence ID" value="MBU5676749.1"/>
    <property type="molecule type" value="Genomic_DNA"/>
</dbReference>
<organism evidence="1 2">
    <name type="scientific">Alkaliphilus flagellatus</name>
    <dbReference type="NCBI Taxonomy" id="2841507"/>
    <lineage>
        <taxon>Bacteria</taxon>
        <taxon>Bacillati</taxon>
        <taxon>Bacillota</taxon>
        <taxon>Clostridia</taxon>
        <taxon>Peptostreptococcales</taxon>
        <taxon>Natronincolaceae</taxon>
        <taxon>Alkaliphilus</taxon>
    </lineage>
</organism>
<dbReference type="Pfam" id="PF08890">
    <property type="entry name" value="Phage_TAC_5"/>
    <property type="match status" value="1"/>
</dbReference>
<dbReference type="InterPro" id="IPR014986">
    <property type="entry name" value="XkdN-like"/>
</dbReference>
<dbReference type="Proteomes" id="UP000779508">
    <property type="component" value="Unassembled WGS sequence"/>
</dbReference>
<reference evidence="1 2" key="1">
    <citation type="submission" date="2021-06" db="EMBL/GenBank/DDBJ databases">
        <authorList>
            <person name="Sun Q."/>
            <person name="Li D."/>
        </authorList>
    </citation>
    <scope>NUCLEOTIDE SEQUENCE [LARGE SCALE GENOMIC DNA]</scope>
    <source>
        <strain evidence="1 2">MSJ-5</strain>
    </source>
</reference>
<comment type="caution">
    <text evidence="1">The sequence shown here is derived from an EMBL/GenBank/DDBJ whole genome shotgun (WGS) entry which is preliminary data.</text>
</comment>
<protein>
    <submittedName>
        <fullName evidence="1">Phage portal protein</fullName>
    </submittedName>
</protein>
<dbReference type="RefSeq" id="WP_216416875.1">
    <property type="nucleotide sequence ID" value="NZ_JAHLQK010000003.1"/>
</dbReference>
<sequence length="141" mass="15882">MSGLSAFMADNVQITEDIKLVVSKRFMENGKPIEWKIKPITSDEDEAIKKACTKKVPVPGKKNIFVPEIDYSKYLGKLAVACTVYPNLHDVALQDSYKAMGSEELLKKMLLPGEYAEFLRHIQEINGFDVGMEELVEEAKN</sequence>
<keyword evidence="2" id="KW-1185">Reference proteome</keyword>
<evidence type="ECO:0000313" key="1">
    <source>
        <dbReference type="EMBL" id="MBU5676749.1"/>
    </source>
</evidence>
<name>A0ABS6G2Q7_9FIRM</name>
<gene>
    <name evidence="1" type="ORF">KQI88_09990</name>
</gene>